<dbReference type="InterPro" id="IPR050320">
    <property type="entry name" value="N5-glutamine_MTase"/>
</dbReference>
<gene>
    <name evidence="4" type="primary">prmC_2</name>
    <name evidence="4" type="ORF">NCTC10529_02074</name>
</gene>
<dbReference type="InterPro" id="IPR002052">
    <property type="entry name" value="DNA_methylase_N6_adenine_CS"/>
</dbReference>
<protein>
    <submittedName>
        <fullName evidence="4">Release factor glutamine methyltransferase</fullName>
        <ecNumber evidence="4">2.1.1.-</ecNumber>
    </submittedName>
</protein>
<evidence type="ECO:0000256" key="1">
    <source>
        <dbReference type="ARBA" id="ARBA00022603"/>
    </source>
</evidence>
<dbReference type="Proteomes" id="UP000248598">
    <property type="component" value="Chromosome 1"/>
</dbReference>
<evidence type="ECO:0000313" key="5">
    <source>
        <dbReference type="Proteomes" id="UP000248598"/>
    </source>
</evidence>
<organism evidence="4 5">
    <name type="scientific">Kingella kingae</name>
    <dbReference type="NCBI Taxonomy" id="504"/>
    <lineage>
        <taxon>Bacteria</taxon>
        <taxon>Pseudomonadati</taxon>
        <taxon>Pseudomonadota</taxon>
        <taxon>Betaproteobacteria</taxon>
        <taxon>Neisseriales</taxon>
        <taxon>Neisseriaceae</taxon>
        <taxon>Kingella</taxon>
    </lineage>
</organism>
<dbReference type="GO" id="GO:0032259">
    <property type="term" value="P:methylation"/>
    <property type="evidence" value="ECO:0007669"/>
    <property type="project" value="UniProtKB-KW"/>
</dbReference>
<name>A0AAX2J5J5_KINKI</name>
<evidence type="ECO:0000313" key="4">
    <source>
        <dbReference type="EMBL" id="SQH25860.1"/>
    </source>
</evidence>
<dbReference type="PROSITE" id="PS00092">
    <property type="entry name" value="N6_MTASE"/>
    <property type="match status" value="1"/>
</dbReference>
<sequence length="367" mass="40625">MTQTVLLNQTPIAYRNESSQKPPREVVEVTQINAEQLLKQARNGMATVWRGDFHQAKQVLSALKKRAKIQPKPQTNPSDVFHQHRLAQSQSSSFANRLLVQIDANFALNLPRAPQVQAALRDVFGAENSEPFLLPLNQLLGYIGAHEWHKKGVFVPALQHNIHVPFGVFSPIRGEYVDLVAKAACTFAPQLAMDVGTGSGVLAVVLAKAGVAQVWATDNNPRAIECARQNVARLGYAARIEIVQTDLFADECVDLIVCNPPWLPARPTSAIETALYDERHAMLHALLNGAAAHLNAGGQLWIVMSDLAEHLGLRQTDDLNNWFAQAGWRVKSSLHTQPQHSKAQNSHDTLAFARQRETTTLYCLERE</sequence>
<accession>A0AAX2J5J5</accession>
<evidence type="ECO:0000259" key="3">
    <source>
        <dbReference type="Pfam" id="PF05175"/>
    </source>
</evidence>
<dbReference type="GO" id="GO:0003676">
    <property type="term" value="F:nucleic acid binding"/>
    <property type="evidence" value="ECO:0007669"/>
    <property type="project" value="InterPro"/>
</dbReference>
<dbReference type="EMBL" id="LS483426">
    <property type="protein sequence ID" value="SQH25860.1"/>
    <property type="molecule type" value="Genomic_DNA"/>
</dbReference>
<dbReference type="RefSeq" id="WP_003787506.1">
    <property type="nucleotide sequence ID" value="NZ_CP091518.1"/>
</dbReference>
<proteinExistence type="predicted"/>
<dbReference type="CDD" id="cd02440">
    <property type="entry name" value="AdoMet_MTases"/>
    <property type="match status" value="1"/>
</dbReference>
<dbReference type="Gene3D" id="3.40.50.150">
    <property type="entry name" value="Vaccinia Virus protein VP39"/>
    <property type="match status" value="1"/>
</dbReference>
<keyword evidence="4" id="KW-0808">Transferase</keyword>
<dbReference type="AlphaFoldDB" id="A0AAX2J5J5"/>
<dbReference type="GO" id="GO:0036009">
    <property type="term" value="F:protein-glutamine N-methyltransferase activity"/>
    <property type="evidence" value="ECO:0007669"/>
    <property type="project" value="TreeGrafter"/>
</dbReference>
<keyword evidence="1 4" id="KW-0489">Methyltransferase</keyword>
<dbReference type="PANTHER" id="PTHR18895">
    <property type="entry name" value="HEMK METHYLTRANSFERASE"/>
    <property type="match status" value="1"/>
</dbReference>
<evidence type="ECO:0000256" key="2">
    <source>
        <dbReference type="ARBA" id="ARBA00022691"/>
    </source>
</evidence>
<dbReference type="PANTHER" id="PTHR18895:SF74">
    <property type="entry name" value="MTRF1L RELEASE FACTOR GLUTAMINE METHYLTRANSFERASE"/>
    <property type="match status" value="1"/>
</dbReference>
<dbReference type="EC" id="2.1.1.-" evidence="4"/>
<dbReference type="SUPFAM" id="SSF53335">
    <property type="entry name" value="S-adenosyl-L-methionine-dependent methyltransferases"/>
    <property type="match status" value="1"/>
</dbReference>
<dbReference type="InterPro" id="IPR007848">
    <property type="entry name" value="Small_mtfrase_dom"/>
</dbReference>
<feature type="domain" description="Methyltransferase small" evidence="3">
    <location>
        <begin position="192"/>
        <end position="323"/>
    </location>
</feature>
<dbReference type="Pfam" id="PF05175">
    <property type="entry name" value="MTS"/>
    <property type="match status" value="1"/>
</dbReference>
<reference evidence="4 5" key="1">
    <citation type="submission" date="2018-06" db="EMBL/GenBank/DDBJ databases">
        <authorList>
            <consortium name="Pathogen Informatics"/>
            <person name="Doyle S."/>
        </authorList>
    </citation>
    <scope>NUCLEOTIDE SEQUENCE [LARGE SCALE GENOMIC DNA]</scope>
    <source>
        <strain evidence="4 5">NCTC10529</strain>
    </source>
</reference>
<dbReference type="InterPro" id="IPR029063">
    <property type="entry name" value="SAM-dependent_MTases_sf"/>
</dbReference>
<keyword evidence="2" id="KW-0949">S-adenosyl-L-methionine</keyword>
<dbReference type="GeneID" id="93263333"/>